<name>A0AAD6R7B6_9ROSI</name>
<accession>A0AAD6R7B6</accession>
<dbReference type="EMBL" id="JAQIZT010000003">
    <property type="protein sequence ID" value="KAJ7003482.1"/>
    <property type="molecule type" value="Genomic_DNA"/>
</dbReference>
<dbReference type="AlphaFoldDB" id="A0AAD6R7B6"/>
<evidence type="ECO:0000256" key="1">
    <source>
        <dbReference type="SAM" id="MobiDB-lite"/>
    </source>
</evidence>
<reference evidence="2" key="1">
    <citation type="journal article" date="2023" name="Mol. Ecol. Resour.">
        <title>Chromosome-level genome assembly of a triploid poplar Populus alba 'Berolinensis'.</title>
        <authorList>
            <person name="Chen S."/>
            <person name="Yu Y."/>
            <person name="Wang X."/>
            <person name="Wang S."/>
            <person name="Zhang T."/>
            <person name="Zhou Y."/>
            <person name="He R."/>
            <person name="Meng N."/>
            <person name="Wang Y."/>
            <person name="Liu W."/>
            <person name="Liu Z."/>
            <person name="Liu J."/>
            <person name="Guo Q."/>
            <person name="Huang H."/>
            <person name="Sederoff R.R."/>
            <person name="Wang G."/>
            <person name="Qu G."/>
            <person name="Chen S."/>
        </authorList>
    </citation>
    <scope>NUCLEOTIDE SEQUENCE</scope>
    <source>
        <strain evidence="2">SC-2020</strain>
    </source>
</reference>
<protein>
    <submittedName>
        <fullName evidence="2">Uncharacterized protein</fullName>
    </submittedName>
</protein>
<evidence type="ECO:0000313" key="3">
    <source>
        <dbReference type="Proteomes" id="UP001164929"/>
    </source>
</evidence>
<gene>
    <name evidence="2" type="ORF">NC653_008641</name>
</gene>
<sequence>MDHNKSPLNNKEKRHLLKRKCYQVEVEETTREGEAPGATGVLMDHRTLSSESMKQVAVEN</sequence>
<keyword evidence="3" id="KW-1185">Reference proteome</keyword>
<evidence type="ECO:0000313" key="2">
    <source>
        <dbReference type="EMBL" id="KAJ7003482.1"/>
    </source>
</evidence>
<organism evidence="2 3">
    <name type="scientific">Populus alba x Populus x berolinensis</name>
    <dbReference type="NCBI Taxonomy" id="444605"/>
    <lineage>
        <taxon>Eukaryota</taxon>
        <taxon>Viridiplantae</taxon>
        <taxon>Streptophyta</taxon>
        <taxon>Embryophyta</taxon>
        <taxon>Tracheophyta</taxon>
        <taxon>Spermatophyta</taxon>
        <taxon>Magnoliopsida</taxon>
        <taxon>eudicotyledons</taxon>
        <taxon>Gunneridae</taxon>
        <taxon>Pentapetalae</taxon>
        <taxon>rosids</taxon>
        <taxon>fabids</taxon>
        <taxon>Malpighiales</taxon>
        <taxon>Salicaceae</taxon>
        <taxon>Saliceae</taxon>
        <taxon>Populus</taxon>
    </lineage>
</organism>
<feature type="region of interest" description="Disordered" evidence="1">
    <location>
        <begin position="28"/>
        <end position="60"/>
    </location>
</feature>
<proteinExistence type="predicted"/>
<comment type="caution">
    <text evidence="2">The sequence shown here is derived from an EMBL/GenBank/DDBJ whole genome shotgun (WGS) entry which is preliminary data.</text>
</comment>
<dbReference type="Proteomes" id="UP001164929">
    <property type="component" value="Chromosome 3"/>
</dbReference>